<evidence type="ECO:0000313" key="3">
    <source>
        <dbReference type="Proteomes" id="UP001143463"/>
    </source>
</evidence>
<sequence length="239" mass="27033">MSGLLAVVEGLRERAVTDDPGAKAGWTVDEHVHELGTERPGEPVPDGIWERATALVRDYDFTPPELLRAAYLRDSELLGRDILLDGRFGPLRFLMGVRITEVVDRADEDGWRVWGWAYATLDGHLQRGQVLYRVAKHRASGRVEFRASVRWKPDPRLGPVFGLGWGLFGRRSQLRFYRRIGERVRERAVLEPSGRHTLGTGPLVLVPGDARPDPWDHARIRVTHPVHGRRLLPPAADRT</sequence>
<evidence type="ECO:0000259" key="1">
    <source>
        <dbReference type="Pfam" id="PF09348"/>
    </source>
</evidence>
<dbReference type="RefSeq" id="WP_051737365.1">
    <property type="nucleotide sequence ID" value="NZ_BAAAUZ010000043.1"/>
</dbReference>
<reference evidence="2" key="2">
    <citation type="submission" date="2023-01" db="EMBL/GenBank/DDBJ databases">
        <authorList>
            <person name="Sun Q."/>
            <person name="Evtushenko L."/>
        </authorList>
    </citation>
    <scope>NUCLEOTIDE SEQUENCE</scope>
    <source>
        <strain evidence="2">VKM Ac-1069</strain>
    </source>
</reference>
<accession>A0A9W6NW58</accession>
<dbReference type="Proteomes" id="UP001143463">
    <property type="component" value="Unassembled WGS sequence"/>
</dbReference>
<comment type="caution">
    <text evidence="2">The sequence shown here is derived from an EMBL/GenBank/DDBJ whole genome shotgun (WGS) entry which is preliminary data.</text>
</comment>
<gene>
    <name evidence="2" type="ORF">GCM10017577_31660</name>
</gene>
<organism evidence="2 3">
    <name type="scientific">Pseudonocardia halophobica</name>
    <dbReference type="NCBI Taxonomy" id="29401"/>
    <lineage>
        <taxon>Bacteria</taxon>
        <taxon>Bacillati</taxon>
        <taxon>Actinomycetota</taxon>
        <taxon>Actinomycetes</taxon>
        <taxon>Pseudonocardiales</taxon>
        <taxon>Pseudonocardiaceae</taxon>
        <taxon>Pseudonocardia</taxon>
    </lineage>
</organism>
<dbReference type="Pfam" id="PF09348">
    <property type="entry name" value="DUF1990"/>
    <property type="match status" value="1"/>
</dbReference>
<evidence type="ECO:0000313" key="2">
    <source>
        <dbReference type="EMBL" id="GLL12025.1"/>
    </source>
</evidence>
<feature type="domain" description="DUF1990" evidence="1">
    <location>
        <begin position="24"/>
        <end position="181"/>
    </location>
</feature>
<dbReference type="AlphaFoldDB" id="A0A9W6NW58"/>
<protein>
    <recommendedName>
        <fullName evidence="1">DUF1990 domain-containing protein</fullName>
    </recommendedName>
</protein>
<reference evidence="2" key="1">
    <citation type="journal article" date="2014" name="Int. J. Syst. Evol. Microbiol.">
        <title>Complete genome sequence of Corynebacterium casei LMG S-19264T (=DSM 44701T), isolated from a smear-ripened cheese.</title>
        <authorList>
            <consortium name="US DOE Joint Genome Institute (JGI-PGF)"/>
            <person name="Walter F."/>
            <person name="Albersmeier A."/>
            <person name="Kalinowski J."/>
            <person name="Ruckert C."/>
        </authorList>
    </citation>
    <scope>NUCLEOTIDE SEQUENCE</scope>
    <source>
        <strain evidence="2">VKM Ac-1069</strain>
    </source>
</reference>
<dbReference type="InterPro" id="IPR018960">
    <property type="entry name" value="DUF1990"/>
</dbReference>
<proteinExistence type="predicted"/>
<keyword evidence="3" id="KW-1185">Reference proteome</keyword>
<name>A0A9W6NW58_9PSEU</name>
<dbReference type="EMBL" id="BSFQ01000011">
    <property type="protein sequence ID" value="GLL12025.1"/>
    <property type="molecule type" value="Genomic_DNA"/>
</dbReference>